<accession>A0A3R6H4W5</accession>
<evidence type="ECO:0000313" key="3">
    <source>
        <dbReference type="EMBL" id="RHF86413.1"/>
    </source>
</evidence>
<evidence type="ECO:0000256" key="1">
    <source>
        <dbReference type="SAM" id="Phobius"/>
    </source>
</evidence>
<dbReference type="EMBL" id="QRHP01000003">
    <property type="protein sequence ID" value="RHF86413.1"/>
    <property type="molecule type" value="Genomic_DNA"/>
</dbReference>
<protein>
    <submittedName>
        <fullName evidence="3">Uncharacterized protein</fullName>
    </submittedName>
</protein>
<keyword evidence="1" id="KW-0812">Transmembrane</keyword>
<evidence type="ECO:0000313" key="4">
    <source>
        <dbReference type="Proteomes" id="UP000283701"/>
    </source>
</evidence>
<sequence>MKKFIFGIILSVIGFIYSFTCFVYAVINPCTVNDRSGFMISLRANNVLIPFLISTFILMIGILICGYEAYRKK</sequence>
<feature type="transmembrane region" description="Helical" evidence="1">
    <location>
        <begin position="7"/>
        <end position="27"/>
    </location>
</feature>
<reference evidence="4 5" key="1">
    <citation type="submission" date="2018-08" db="EMBL/GenBank/DDBJ databases">
        <title>A genome reference for cultivated species of the human gut microbiota.</title>
        <authorList>
            <person name="Zou Y."/>
            <person name="Xue W."/>
            <person name="Luo G."/>
        </authorList>
    </citation>
    <scope>NUCLEOTIDE SEQUENCE [LARGE SCALE GENOMIC DNA]</scope>
    <source>
        <strain evidence="2 5">AF28-15</strain>
        <strain evidence="3 4">AM23-23AC</strain>
    </source>
</reference>
<dbReference type="Proteomes" id="UP000283738">
    <property type="component" value="Unassembled WGS sequence"/>
</dbReference>
<organism evidence="3 4">
    <name type="scientific">Roseburia inulinivorans</name>
    <dbReference type="NCBI Taxonomy" id="360807"/>
    <lineage>
        <taxon>Bacteria</taxon>
        <taxon>Bacillati</taxon>
        <taxon>Bacillota</taxon>
        <taxon>Clostridia</taxon>
        <taxon>Lachnospirales</taxon>
        <taxon>Lachnospiraceae</taxon>
        <taxon>Roseburia</taxon>
    </lineage>
</organism>
<dbReference type="EMBL" id="QRTF01000004">
    <property type="protein sequence ID" value="RGQ53743.1"/>
    <property type="molecule type" value="Genomic_DNA"/>
</dbReference>
<name>A0A3R6H4W5_9FIRM</name>
<keyword evidence="1" id="KW-1133">Transmembrane helix</keyword>
<evidence type="ECO:0000313" key="5">
    <source>
        <dbReference type="Proteomes" id="UP000283738"/>
    </source>
</evidence>
<gene>
    <name evidence="3" type="ORF">DW654_05260</name>
    <name evidence="2" type="ORF">DWY96_02830</name>
</gene>
<comment type="caution">
    <text evidence="3">The sequence shown here is derived from an EMBL/GenBank/DDBJ whole genome shotgun (WGS) entry which is preliminary data.</text>
</comment>
<keyword evidence="1" id="KW-0472">Membrane</keyword>
<evidence type="ECO:0000313" key="2">
    <source>
        <dbReference type="EMBL" id="RGQ53743.1"/>
    </source>
</evidence>
<proteinExistence type="predicted"/>
<dbReference type="AlphaFoldDB" id="A0A3R6H4W5"/>
<dbReference type="Proteomes" id="UP000283701">
    <property type="component" value="Unassembled WGS sequence"/>
</dbReference>
<feature type="transmembrane region" description="Helical" evidence="1">
    <location>
        <begin position="47"/>
        <end position="70"/>
    </location>
</feature>